<dbReference type="Pfam" id="PF06458">
    <property type="entry name" value="MucBP"/>
    <property type="match status" value="7"/>
</dbReference>
<feature type="transmembrane region" description="Helical" evidence="3">
    <location>
        <begin position="993"/>
        <end position="1010"/>
    </location>
</feature>
<feature type="region of interest" description="Disordered" evidence="2">
    <location>
        <begin position="948"/>
        <end position="984"/>
    </location>
</feature>
<feature type="domain" description="MucBP" evidence="5">
    <location>
        <begin position="805"/>
        <end position="865"/>
    </location>
</feature>
<feature type="domain" description="MucBP" evidence="5">
    <location>
        <begin position="657"/>
        <end position="718"/>
    </location>
</feature>
<dbReference type="NCBIfam" id="TIGR01167">
    <property type="entry name" value="LPXTG_anchor"/>
    <property type="match status" value="1"/>
</dbReference>
<dbReference type="Proteomes" id="UP000664857">
    <property type="component" value="Unassembled WGS sequence"/>
</dbReference>
<feature type="chain" id="PRO_5047486926" evidence="4">
    <location>
        <begin position="27"/>
        <end position="1016"/>
    </location>
</feature>
<feature type="compositionally biased region" description="Polar residues" evidence="2">
    <location>
        <begin position="964"/>
        <end position="984"/>
    </location>
</feature>
<feature type="domain" description="MucBP" evidence="5">
    <location>
        <begin position="438"/>
        <end position="498"/>
    </location>
</feature>
<feature type="domain" description="MucBP" evidence="5">
    <location>
        <begin position="509"/>
        <end position="569"/>
    </location>
</feature>
<dbReference type="Gene3D" id="2.60.40.4270">
    <property type="entry name" value="Listeria-Bacteroides repeat domain"/>
    <property type="match status" value="1"/>
</dbReference>
<evidence type="ECO:0000256" key="4">
    <source>
        <dbReference type="SAM" id="SignalP"/>
    </source>
</evidence>
<keyword evidence="1" id="KW-0677">Repeat</keyword>
<evidence type="ECO:0000256" key="2">
    <source>
        <dbReference type="SAM" id="MobiDB-lite"/>
    </source>
</evidence>
<feature type="domain" description="MucBP" evidence="5">
    <location>
        <begin position="879"/>
        <end position="939"/>
    </location>
</feature>
<feature type="signal peptide" evidence="4">
    <location>
        <begin position="1"/>
        <end position="26"/>
    </location>
</feature>
<keyword evidence="3" id="KW-0472">Membrane</keyword>
<feature type="domain" description="MucBP" evidence="5">
    <location>
        <begin position="583"/>
        <end position="643"/>
    </location>
</feature>
<dbReference type="InterPro" id="IPR009459">
    <property type="entry name" value="MucBP_dom"/>
</dbReference>
<comment type="caution">
    <text evidence="6">The sequence shown here is derived from an EMBL/GenBank/DDBJ whole genome shotgun (WGS) entry which is preliminary data.</text>
</comment>
<dbReference type="Gene3D" id="3.10.20.320">
    <property type="entry name" value="Putative peptidoglycan bound protein (lpxtg motif)"/>
    <property type="match status" value="7"/>
</dbReference>
<sequence length="1016" mass="113409">MKKRILVLLGLLVTILMCSFSTTVNASEELLNYENEFTGFQGAYFGNKREMKITKEPDGTNYVFQYETTVEITGKSYAKQYGYELEEGYLIYPYINLGLNDRDEVVTDTSPGNFGELVKFNSDEKKFTISEDLTSTLGKMYQTKGKTIDMEVVGDAEIQYVPIETVTKQRVFQFKPEYGSGLTSYEVSYQDGDLIPVIKFDFTQKMNYNFKLIMTFDLDFYRGVTERHGIRTGYYFHSVNLFRGVINADLTDPVDVKDRIGEQATFKSEVAQSEWVNNYKTPMKEYTTQFSISYDDGATWEKIGEANATEVSVPITPETIGAKIKNTYQVKEGFPVDLTQFDSQVATILAPKYEIQFLENLENEVVENFPDDKELFLGQYLEEVSEPTNEYYTFVGWNTEKDGSGHTYADYLNGEIEVNEDDVVQFYAQWQATYGKLQINFEDESGKPLLAPINIKGKIGDSYLAKAESIKGFVLSQVIGLESGVFKEGLTVVTFVYKQEPEIILEGEVITKYVDESGKEIATRNVTSGKVGESYTTEQKVIPGYDFKEVTGNPTGEYTEGSQTVTYVYSKTNEPEPILEGEVITKYVDESGEEIASRNVTSGKVGESYTTEQKIIPGYDFKEVTGNPVGEYTEGSQMVIYVYSKTNEPEPILEGEVVTKYVDESGVEIASRNVTSGKVGESYTTEQKIIPGYDFKEVIGSQSGVYVEGSQTIIYVYTKVDEPEPILEGEVVTKYVDESGVEIASRNVTSGKVGESYTTEQKAIPGYEFKEVTGNPTGVYAEGSQTVVYVYSISNEPEPILEGEVITKYVDESGEEIASRNVTSGKVGESYTTEQKAIPGYDFKEVTGNPTGVYVEGSQTIVYVYSKVNEPEPILTGEVITKYVDESGKEIASRNVTSGKVGEGYTTEQKIISGYDFKEVTGNPTGAYVEGSQTVVYVYSQKSQPVPEIGTEIPKKPEEKPLVSLTNKQVTPSKNKVSSSKTLPQTDEVSTNLLSYIGIILLAFVLVKYLKRYKNE</sequence>
<dbReference type="RefSeq" id="WP_206964849.1">
    <property type="nucleotide sequence ID" value="NZ_JAFLVX010000009.1"/>
</dbReference>
<reference evidence="6 7" key="1">
    <citation type="submission" date="2021-03" db="EMBL/GenBank/DDBJ databases">
        <title>Enterococcal diversity collection.</title>
        <authorList>
            <person name="Gilmore M.S."/>
            <person name="Schwartzman J."/>
            <person name="Van Tyne D."/>
            <person name="Martin M."/>
            <person name="Earl A.M."/>
            <person name="Manson A.L."/>
            <person name="Straub T."/>
            <person name="Salamzade R."/>
            <person name="Saavedra J."/>
            <person name="Lebreton F."/>
            <person name="Prichula J."/>
            <person name="Schaufler K."/>
            <person name="Gaca A."/>
            <person name="Sgardioli B."/>
            <person name="Wagenaar J."/>
            <person name="Strong T."/>
        </authorList>
    </citation>
    <scope>NUCLEOTIDE SEQUENCE [LARGE SCALE GENOMIC DNA]</scope>
    <source>
        <strain evidence="6 7">DIV0080</strain>
    </source>
</reference>
<keyword evidence="3" id="KW-1133">Transmembrane helix</keyword>
<dbReference type="InterPro" id="IPR042229">
    <property type="entry name" value="Listeria/Bacterioides_rpt_sf"/>
</dbReference>
<keyword evidence="3" id="KW-0812">Transmembrane</keyword>
<feature type="domain" description="MucBP" evidence="5">
    <location>
        <begin position="731"/>
        <end position="791"/>
    </location>
</feature>
<proteinExistence type="predicted"/>
<accession>A0ABS3HQI1</accession>
<evidence type="ECO:0000259" key="5">
    <source>
        <dbReference type="Pfam" id="PF06458"/>
    </source>
</evidence>
<dbReference type="EMBL" id="JAFLVX010000009">
    <property type="protein sequence ID" value="MBO0475996.1"/>
    <property type="molecule type" value="Genomic_DNA"/>
</dbReference>
<name>A0ABS3HQI1_9ENTE</name>
<organism evidence="6 7">
    <name type="scientific">Candidatus Vagococcus giribetii</name>
    <dbReference type="NCBI Taxonomy" id="2230876"/>
    <lineage>
        <taxon>Bacteria</taxon>
        <taxon>Bacillati</taxon>
        <taxon>Bacillota</taxon>
        <taxon>Bacilli</taxon>
        <taxon>Lactobacillales</taxon>
        <taxon>Enterococcaceae</taxon>
        <taxon>Vagococcus</taxon>
    </lineage>
</organism>
<gene>
    <name evidence="6" type="ORF">DOK76_02870</name>
</gene>
<evidence type="ECO:0000313" key="6">
    <source>
        <dbReference type="EMBL" id="MBO0475996.1"/>
    </source>
</evidence>
<keyword evidence="7" id="KW-1185">Reference proteome</keyword>
<evidence type="ECO:0000313" key="7">
    <source>
        <dbReference type="Proteomes" id="UP000664857"/>
    </source>
</evidence>
<keyword evidence="4" id="KW-0732">Signal</keyword>
<protein>
    <submittedName>
        <fullName evidence="6">MucBP domain-containing protein</fullName>
    </submittedName>
</protein>
<evidence type="ECO:0000256" key="3">
    <source>
        <dbReference type="SAM" id="Phobius"/>
    </source>
</evidence>
<evidence type="ECO:0000256" key="1">
    <source>
        <dbReference type="ARBA" id="ARBA00022737"/>
    </source>
</evidence>